<accession>A0A4R3YYV9</accession>
<reference evidence="3 4" key="1">
    <citation type="submission" date="2019-03" db="EMBL/GenBank/DDBJ databases">
        <title>Above-ground endophytic microbial communities from plants in different locations in the United States.</title>
        <authorList>
            <person name="Frank C."/>
        </authorList>
    </citation>
    <scope>NUCLEOTIDE SEQUENCE [LARGE SCALE GENOMIC DNA]</scope>
    <source>
        <strain evidence="3 4">LP_13_YM</strain>
    </source>
</reference>
<organism evidence="3 4">
    <name type="scientific">Luteibacter rhizovicinus</name>
    <dbReference type="NCBI Taxonomy" id="242606"/>
    <lineage>
        <taxon>Bacteria</taxon>
        <taxon>Pseudomonadati</taxon>
        <taxon>Pseudomonadota</taxon>
        <taxon>Gammaproteobacteria</taxon>
        <taxon>Lysobacterales</taxon>
        <taxon>Rhodanobacteraceae</taxon>
        <taxon>Luteibacter</taxon>
    </lineage>
</organism>
<sequence length="207" mass="20903">MRFVSLCTNAVAALIFGLVLTVFVPSVARADVPANGPGYTCAMEPDGVIKCTDGSLGGTGQTCVVDKDTGKQVCTNTGGGTGGGTGGTGGTGGGSSGGGTSTGTGFVSKITGWFSGAMSSFFSGIVALLKDMLVLFFGAVLALFAVIVEAIPVPDFIKTYSMGALLSAAGPDVGYFLNVLRIGQSLSIIGAAYAFRLLRKLLTLFQW</sequence>
<feature type="region of interest" description="Disordered" evidence="1">
    <location>
        <begin position="76"/>
        <end position="99"/>
    </location>
</feature>
<evidence type="ECO:0000313" key="4">
    <source>
        <dbReference type="Proteomes" id="UP000295645"/>
    </source>
</evidence>
<dbReference type="RefSeq" id="WP_132141773.1">
    <property type="nucleotide sequence ID" value="NZ_SMCS01000001.1"/>
</dbReference>
<evidence type="ECO:0008006" key="5">
    <source>
        <dbReference type="Google" id="ProtNLM"/>
    </source>
</evidence>
<gene>
    <name evidence="3" type="ORF">EC912_101759</name>
</gene>
<dbReference type="AlphaFoldDB" id="A0A4R3YYV9"/>
<proteinExistence type="predicted"/>
<protein>
    <recommendedName>
        <fullName evidence="5">DUF2523 domain-containing protein</fullName>
    </recommendedName>
</protein>
<keyword evidence="2" id="KW-1133">Transmembrane helix</keyword>
<feature type="compositionally biased region" description="Gly residues" evidence="1">
    <location>
        <begin position="77"/>
        <end position="99"/>
    </location>
</feature>
<dbReference type="EMBL" id="SMCS01000001">
    <property type="protein sequence ID" value="TCV97742.1"/>
    <property type="molecule type" value="Genomic_DNA"/>
</dbReference>
<evidence type="ECO:0000256" key="2">
    <source>
        <dbReference type="SAM" id="Phobius"/>
    </source>
</evidence>
<keyword evidence="2" id="KW-0472">Membrane</keyword>
<comment type="caution">
    <text evidence="3">The sequence shown here is derived from an EMBL/GenBank/DDBJ whole genome shotgun (WGS) entry which is preliminary data.</text>
</comment>
<keyword evidence="4" id="KW-1185">Reference proteome</keyword>
<evidence type="ECO:0000256" key="1">
    <source>
        <dbReference type="SAM" id="MobiDB-lite"/>
    </source>
</evidence>
<feature type="transmembrane region" description="Helical" evidence="2">
    <location>
        <begin position="134"/>
        <end position="153"/>
    </location>
</feature>
<name>A0A4R3YYV9_9GAMM</name>
<keyword evidence="2" id="KW-0812">Transmembrane</keyword>
<feature type="transmembrane region" description="Helical" evidence="2">
    <location>
        <begin position="110"/>
        <end position="129"/>
    </location>
</feature>
<dbReference type="OrthoDB" id="5999847at2"/>
<dbReference type="Proteomes" id="UP000295645">
    <property type="component" value="Unassembled WGS sequence"/>
</dbReference>
<evidence type="ECO:0000313" key="3">
    <source>
        <dbReference type="EMBL" id="TCV97742.1"/>
    </source>
</evidence>
<feature type="transmembrane region" description="Helical" evidence="2">
    <location>
        <begin position="173"/>
        <end position="195"/>
    </location>
</feature>